<evidence type="ECO:0008006" key="4">
    <source>
        <dbReference type="Google" id="ProtNLM"/>
    </source>
</evidence>
<evidence type="ECO:0000313" key="3">
    <source>
        <dbReference type="Proteomes" id="UP000697710"/>
    </source>
</evidence>
<gene>
    <name evidence="2" type="ORF">KC729_11460</name>
</gene>
<proteinExistence type="predicted"/>
<reference evidence="2" key="2">
    <citation type="journal article" date="2021" name="Microbiome">
        <title>Successional dynamics and alternative stable states in a saline activated sludge microbial community over 9 years.</title>
        <authorList>
            <person name="Wang Y."/>
            <person name="Ye J."/>
            <person name="Ju F."/>
            <person name="Liu L."/>
            <person name="Boyd J.A."/>
            <person name="Deng Y."/>
            <person name="Parks D.H."/>
            <person name="Jiang X."/>
            <person name="Yin X."/>
            <person name="Woodcroft B.J."/>
            <person name="Tyson G.W."/>
            <person name="Hugenholtz P."/>
            <person name="Polz M.F."/>
            <person name="Zhang T."/>
        </authorList>
    </citation>
    <scope>NUCLEOTIDE SEQUENCE</scope>
    <source>
        <strain evidence="2">HKST-UBA01</strain>
    </source>
</reference>
<keyword evidence="1" id="KW-0732">Signal</keyword>
<reference evidence="2" key="1">
    <citation type="submission" date="2020-04" db="EMBL/GenBank/DDBJ databases">
        <authorList>
            <person name="Zhang T."/>
        </authorList>
    </citation>
    <scope>NUCLEOTIDE SEQUENCE</scope>
    <source>
        <strain evidence="2">HKST-UBA01</strain>
    </source>
</reference>
<dbReference type="AlphaFoldDB" id="A0A956RPL1"/>
<feature type="chain" id="PRO_5036917113" description="DUF5683 domain-containing protein" evidence="1">
    <location>
        <begin position="21"/>
        <end position="279"/>
    </location>
</feature>
<feature type="signal peptide" evidence="1">
    <location>
        <begin position="1"/>
        <end position="20"/>
    </location>
</feature>
<protein>
    <recommendedName>
        <fullName evidence="4">DUF5683 domain-containing protein</fullName>
    </recommendedName>
</protein>
<accession>A0A956RPL1</accession>
<comment type="caution">
    <text evidence="2">The sequence shown here is derived from an EMBL/GenBank/DDBJ whole genome shotgun (WGS) entry which is preliminary data.</text>
</comment>
<evidence type="ECO:0000313" key="2">
    <source>
        <dbReference type="EMBL" id="MCA9728293.1"/>
    </source>
</evidence>
<organism evidence="2 3">
    <name type="scientific">Eiseniibacteriota bacterium</name>
    <dbReference type="NCBI Taxonomy" id="2212470"/>
    <lineage>
        <taxon>Bacteria</taxon>
        <taxon>Candidatus Eiseniibacteriota</taxon>
    </lineage>
</organism>
<name>A0A956RPL1_UNCEI</name>
<dbReference type="EMBL" id="JAGQHR010000344">
    <property type="protein sequence ID" value="MCA9728293.1"/>
    <property type="molecule type" value="Genomic_DNA"/>
</dbReference>
<evidence type="ECO:0000256" key="1">
    <source>
        <dbReference type="SAM" id="SignalP"/>
    </source>
</evidence>
<dbReference type="Proteomes" id="UP000697710">
    <property type="component" value="Unassembled WGS sequence"/>
</dbReference>
<sequence length="279" mass="30815">MKTIWIGLLCGAIAIDAATASPFDNPRAGGDLSVRMTTLSGSVNGVSAAQVHARILAQRSDPTPDLLLMREKTPPARKPGVAFLLSALVPGAGQLYNGNQRGYAFLGIEAASWFARLSYLDAGNRKQDDYEAFADRHWSYPRFHDTAGEDGCLWTAEADSLIQSYRDEDAKQYYEEIANTDSYRCGWDDFAGSYDPADPDAFSPRRADYRKQREKANQLKDRANLAVAALVLNRIVSAVDAFRVARARQEQAGSYRLESRLTGSPVHPRLDLRVTRAIP</sequence>